<protein>
    <submittedName>
        <fullName evidence="1">Uncharacterized protein</fullName>
    </submittedName>
</protein>
<reference evidence="1" key="1">
    <citation type="submission" date="2014-09" db="EMBL/GenBank/DDBJ databases">
        <authorList>
            <person name="Magalhaes I.L.F."/>
            <person name="Oliveira U."/>
            <person name="Santos F.R."/>
            <person name="Vidigal T.H.D.A."/>
            <person name="Brescovit A.D."/>
            <person name="Santos A.J."/>
        </authorList>
    </citation>
    <scope>NUCLEOTIDE SEQUENCE</scope>
    <source>
        <tissue evidence="1">Shoot tissue taken approximately 20 cm above the soil surface</tissue>
    </source>
</reference>
<sequence>MLLISLELPLQYVFTI</sequence>
<name>A0A0A9GEB2_ARUDO</name>
<proteinExistence type="predicted"/>
<dbReference type="EMBL" id="GBRH01174471">
    <property type="protein sequence ID" value="JAE23425.1"/>
    <property type="molecule type" value="Transcribed_RNA"/>
</dbReference>
<dbReference type="AlphaFoldDB" id="A0A0A9GEB2"/>
<organism evidence="1">
    <name type="scientific">Arundo donax</name>
    <name type="common">Giant reed</name>
    <name type="synonym">Donax arundinaceus</name>
    <dbReference type="NCBI Taxonomy" id="35708"/>
    <lineage>
        <taxon>Eukaryota</taxon>
        <taxon>Viridiplantae</taxon>
        <taxon>Streptophyta</taxon>
        <taxon>Embryophyta</taxon>
        <taxon>Tracheophyta</taxon>
        <taxon>Spermatophyta</taxon>
        <taxon>Magnoliopsida</taxon>
        <taxon>Liliopsida</taxon>
        <taxon>Poales</taxon>
        <taxon>Poaceae</taxon>
        <taxon>PACMAD clade</taxon>
        <taxon>Arundinoideae</taxon>
        <taxon>Arundineae</taxon>
        <taxon>Arundo</taxon>
    </lineage>
</organism>
<evidence type="ECO:0000313" key="1">
    <source>
        <dbReference type="EMBL" id="JAE23425.1"/>
    </source>
</evidence>
<reference evidence="1" key="2">
    <citation type="journal article" date="2015" name="Data Brief">
        <title>Shoot transcriptome of the giant reed, Arundo donax.</title>
        <authorList>
            <person name="Barrero R.A."/>
            <person name="Guerrero F.D."/>
            <person name="Moolhuijzen P."/>
            <person name="Goolsby J.A."/>
            <person name="Tidwell J."/>
            <person name="Bellgard S.E."/>
            <person name="Bellgard M.I."/>
        </authorList>
    </citation>
    <scope>NUCLEOTIDE SEQUENCE</scope>
    <source>
        <tissue evidence="1">Shoot tissue taken approximately 20 cm above the soil surface</tissue>
    </source>
</reference>
<accession>A0A0A9GEB2</accession>